<reference evidence="1 2" key="1">
    <citation type="submission" date="2019-12" db="EMBL/GenBank/DDBJ databases">
        <title>Deinococcus sp. HMF7620 Genome sequencing and assembly.</title>
        <authorList>
            <person name="Kang H."/>
            <person name="Kim H."/>
            <person name="Joh K."/>
        </authorList>
    </citation>
    <scope>NUCLEOTIDE SEQUENCE [LARGE SCALE GENOMIC DNA]</scope>
    <source>
        <strain evidence="1 2">HMF7620</strain>
    </source>
</reference>
<name>A0A7C9I5P8_9DEIO</name>
<gene>
    <name evidence="1" type="ORF">GO986_20660</name>
</gene>
<proteinExistence type="predicted"/>
<dbReference type="RefSeq" id="WP_157461412.1">
    <property type="nucleotide sequence ID" value="NZ_WQLB01000045.1"/>
</dbReference>
<comment type="caution">
    <text evidence="1">The sequence shown here is derived from an EMBL/GenBank/DDBJ whole genome shotgun (WGS) entry which is preliminary data.</text>
</comment>
<dbReference type="AlphaFoldDB" id="A0A7C9I5P8"/>
<accession>A0A7C9I5P8</accession>
<evidence type="ECO:0008006" key="3">
    <source>
        <dbReference type="Google" id="ProtNLM"/>
    </source>
</evidence>
<dbReference type="EMBL" id="WQLB01000045">
    <property type="protein sequence ID" value="MVN89151.1"/>
    <property type="molecule type" value="Genomic_DNA"/>
</dbReference>
<keyword evidence="2" id="KW-1185">Reference proteome</keyword>
<evidence type="ECO:0000313" key="1">
    <source>
        <dbReference type="EMBL" id="MVN89151.1"/>
    </source>
</evidence>
<organism evidence="1 2">
    <name type="scientific">Deinococcus arboris</name>
    <dbReference type="NCBI Taxonomy" id="2682977"/>
    <lineage>
        <taxon>Bacteria</taxon>
        <taxon>Thermotogati</taxon>
        <taxon>Deinococcota</taxon>
        <taxon>Deinococci</taxon>
        <taxon>Deinococcales</taxon>
        <taxon>Deinococcaceae</taxon>
        <taxon>Deinococcus</taxon>
    </lineage>
</organism>
<sequence>MRALKYHAMVQIPQKGTVLRPKNAVLSVSLQASVVNFLFEQLHSPARICGGLLFGYHEGTMLRVVLASSAGFPQWYEQSTRSLLTVDDRFTLGWAEAVAEIWGGQIDWCGNWTIHPTAQCPTDTWAREQFSDGQMQGLFDEHTILLIAGWRDGVANFQAYVADHEGNTATAAVSLSSGTPTDLPALCLS</sequence>
<protein>
    <recommendedName>
        <fullName evidence="3">JAB domain-containing protein</fullName>
    </recommendedName>
</protein>
<dbReference type="Proteomes" id="UP000483286">
    <property type="component" value="Unassembled WGS sequence"/>
</dbReference>
<evidence type="ECO:0000313" key="2">
    <source>
        <dbReference type="Proteomes" id="UP000483286"/>
    </source>
</evidence>